<dbReference type="AlphaFoldDB" id="A0A9Q3HY51"/>
<sequence>MGVYGKYILNPFHGQFPISSVLWQIGPFWYFMDFGPYHLLLATYGLRPYPATIGPLGQFYTSSHPGKCLRLGPWGQSGLPGASGASIHHQGLWPKPFHYGV</sequence>
<protein>
    <submittedName>
        <fullName evidence="1">Uncharacterized protein</fullName>
    </submittedName>
</protein>
<comment type="caution">
    <text evidence="1">The sequence shown here is derived from an EMBL/GenBank/DDBJ whole genome shotgun (WGS) entry which is preliminary data.</text>
</comment>
<evidence type="ECO:0000313" key="2">
    <source>
        <dbReference type="Proteomes" id="UP000765509"/>
    </source>
</evidence>
<gene>
    <name evidence="1" type="ORF">O181_060167</name>
</gene>
<evidence type="ECO:0000313" key="1">
    <source>
        <dbReference type="EMBL" id="MBW0520452.1"/>
    </source>
</evidence>
<accession>A0A9Q3HY51</accession>
<reference evidence="1" key="1">
    <citation type="submission" date="2021-03" db="EMBL/GenBank/DDBJ databases">
        <title>Draft genome sequence of rust myrtle Austropuccinia psidii MF-1, a brazilian biotype.</title>
        <authorList>
            <person name="Quecine M.C."/>
            <person name="Pachon D.M.R."/>
            <person name="Bonatelli M.L."/>
            <person name="Correr F.H."/>
            <person name="Franceschini L.M."/>
            <person name="Leite T.F."/>
            <person name="Margarido G.R.A."/>
            <person name="Almeida C.A."/>
            <person name="Ferrarezi J.A."/>
            <person name="Labate C.A."/>
        </authorList>
    </citation>
    <scope>NUCLEOTIDE SEQUENCE</scope>
    <source>
        <strain evidence="1">MF-1</strain>
    </source>
</reference>
<keyword evidence="2" id="KW-1185">Reference proteome</keyword>
<proteinExistence type="predicted"/>
<dbReference type="Proteomes" id="UP000765509">
    <property type="component" value="Unassembled WGS sequence"/>
</dbReference>
<organism evidence="1 2">
    <name type="scientific">Austropuccinia psidii MF-1</name>
    <dbReference type="NCBI Taxonomy" id="1389203"/>
    <lineage>
        <taxon>Eukaryota</taxon>
        <taxon>Fungi</taxon>
        <taxon>Dikarya</taxon>
        <taxon>Basidiomycota</taxon>
        <taxon>Pucciniomycotina</taxon>
        <taxon>Pucciniomycetes</taxon>
        <taxon>Pucciniales</taxon>
        <taxon>Sphaerophragmiaceae</taxon>
        <taxon>Austropuccinia</taxon>
    </lineage>
</organism>
<dbReference type="EMBL" id="AVOT02028085">
    <property type="protein sequence ID" value="MBW0520452.1"/>
    <property type="molecule type" value="Genomic_DNA"/>
</dbReference>
<name>A0A9Q3HY51_9BASI</name>